<keyword evidence="1" id="KW-0472">Membrane</keyword>
<keyword evidence="1" id="KW-1133">Transmembrane helix</keyword>
<evidence type="ECO:0000313" key="3">
    <source>
        <dbReference type="Proteomes" id="UP000076532"/>
    </source>
</evidence>
<dbReference type="OrthoDB" id="19261at2759"/>
<dbReference type="EMBL" id="KV417592">
    <property type="protein sequence ID" value="KZP16486.1"/>
    <property type="molecule type" value="Genomic_DNA"/>
</dbReference>
<dbReference type="SUPFAM" id="SSF49344">
    <property type="entry name" value="CBD9-like"/>
    <property type="match status" value="1"/>
</dbReference>
<keyword evidence="1" id="KW-0812">Transmembrane</keyword>
<organism evidence="2 3">
    <name type="scientific">Athelia psychrophila</name>
    <dbReference type="NCBI Taxonomy" id="1759441"/>
    <lineage>
        <taxon>Eukaryota</taxon>
        <taxon>Fungi</taxon>
        <taxon>Dikarya</taxon>
        <taxon>Basidiomycota</taxon>
        <taxon>Agaricomycotina</taxon>
        <taxon>Agaricomycetes</taxon>
        <taxon>Agaricomycetidae</taxon>
        <taxon>Atheliales</taxon>
        <taxon>Atheliaceae</taxon>
        <taxon>Athelia</taxon>
    </lineage>
</organism>
<dbReference type="AlphaFoldDB" id="A0A166F6B9"/>
<sequence>MCAAHVNCPPPSSFMWIAMGFVTTMANFPMVVIWLNLDRRVALSQRMASVEMMPTVVSTPPAVASLDMGLSSLPPSPSFVYPSPLRPACHLDLGIRSCASLDTPLMQHDDSGTFTLELTLLVIGYAPSTIPSTGGTGRKRSMMIVNHGILCTIGFFGLPPPRRAHRVVDKDFHDALKLGIALLVLYVVQLLGGSVIHCIKSKSKSALQPPARAELGPRRPRSPHTALSFWQGTDGVNTLWIVWVVLIPVFYLAGLALLPRQFKQEDAAKAGKQEIGGRNMWGVRGGSCIRIVGGAHGARKPSWEA</sequence>
<dbReference type="Proteomes" id="UP000076532">
    <property type="component" value="Unassembled WGS sequence"/>
</dbReference>
<feature type="transmembrane region" description="Helical" evidence="1">
    <location>
        <begin position="238"/>
        <end position="258"/>
    </location>
</feature>
<proteinExistence type="predicted"/>
<evidence type="ECO:0000313" key="2">
    <source>
        <dbReference type="EMBL" id="KZP16486.1"/>
    </source>
</evidence>
<protein>
    <submittedName>
        <fullName evidence="2">Uncharacterized protein</fullName>
    </submittedName>
</protein>
<feature type="transmembrane region" description="Helical" evidence="1">
    <location>
        <begin position="14"/>
        <end position="37"/>
    </location>
</feature>
<dbReference type="STRING" id="436010.A0A166F6B9"/>
<keyword evidence="3" id="KW-1185">Reference proteome</keyword>
<reference evidence="2 3" key="1">
    <citation type="journal article" date="2016" name="Mol. Biol. Evol.">
        <title>Comparative Genomics of Early-Diverging Mushroom-Forming Fungi Provides Insights into the Origins of Lignocellulose Decay Capabilities.</title>
        <authorList>
            <person name="Nagy L.G."/>
            <person name="Riley R."/>
            <person name="Tritt A."/>
            <person name="Adam C."/>
            <person name="Daum C."/>
            <person name="Floudas D."/>
            <person name="Sun H."/>
            <person name="Yadav J.S."/>
            <person name="Pangilinan J."/>
            <person name="Larsson K.H."/>
            <person name="Matsuura K."/>
            <person name="Barry K."/>
            <person name="Labutti K."/>
            <person name="Kuo R."/>
            <person name="Ohm R.A."/>
            <person name="Bhattacharya S.S."/>
            <person name="Shirouzu T."/>
            <person name="Yoshinaga Y."/>
            <person name="Martin F.M."/>
            <person name="Grigoriev I.V."/>
            <person name="Hibbett D.S."/>
        </authorList>
    </citation>
    <scope>NUCLEOTIDE SEQUENCE [LARGE SCALE GENOMIC DNA]</scope>
    <source>
        <strain evidence="2 3">CBS 109695</strain>
    </source>
</reference>
<evidence type="ECO:0000256" key="1">
    <source>
        <dbReference type="SAM" id="Phobius"/>
    </source>
</evidence>
<gene>
    <name evidence="2" type="ORF">FIBSPDRAFT_1047446</name>
</gene>
<dbReference type="Gene3D" id="2.60.40.1210">
    <property type="entry name" value="Cellobiose dehydrogenase, cytochrome domain"/>
    <property type="match status" value="1"/>
</dbReference>
<name>A0A166F6B9_9AGAM</name>
<feature type="transmembrane region" description="Helical" evidence="1">
    <location>
        <begin position="178"/>
        <end position="199"/>
    </location>
</feature>
<accession>A0A166F6B9</accession>